<evidence type="ECO:0000313" key="7">
    <source>
        <dbReference type="Ensembl" id="ENSCJPP00005019988.1"/>
    </source>
</evidence>
<protein>
    <recommendedName>
        <fullName evidence="6">HSF-type DNA-binding domain-containing protein</fullName>
    </recommendedName>
</protein>
<keyword evidence="3" id="KW-0238">DNA-binding</keyword>
<accession>A0A8C2TX18</accession>
<dbReference type="GO" id="GO:0043565">
    <property type="term" value="F:sequence-specific DNA binding"/>
    <property type="evidence" value="ECO:0007669"/>
    <property type="project" value="InterPro"/>
</dbReference>
<keyword evidence="8" id="KW-1185">Reference proteome</keyword>
<dbReference type="InterPro" id="IPR036390">
    <property type="entry name" value="WH_DNA-bd_sf"/>
</dbReference>
<evidence type="ECO:0000259" key="6">
    <source>
        <dbReference type="Pfam" id="PF00447"/>
    </source>
</evidence>
<dbReference type="Pfam" id="PF00447">
    <property type="entry name" value="HSF_DNA-bind"/>
    <property type="match status" value="1"/>
</dbReference>
<dbReference type="GO" id="GO:0005634">
    <property type="term" value="C:nucleus"/>
    <property type="evidence" value="ECO:0007669"/>
    <property type="project" value="UniProtKB-SubCell"/>
</dbReference>
<evidence type="ECO:0000313" key="8">
    <source>
        <dbReference type="Proteomes" id="UP000694412"/>
    </source>
</evidence>
<dbReference type="SUPFAM" id="SSF46785">
    <property type="entry name" value="Winged helix' DNA-binding domain"/>
    <property type="match status" value="1"/>
</dbReference>
<feature type="compositionally biased region" description="Gly residues" evidence="5">
    <location>
        <begin position="368"/>
        <end position="381"/>
    </location>
</feature>
<dbReference type="Gene3D" id="1.10.10.10">
    <property type="entry name" value="Winged helix-like DNA-binding domain superfamily/Winged helix DNA-binding domain"/>
    <property type="match status" value="1"/>
</dbReference>
<sequence length="416" mass="43098">MAFVPSESPSASDVPELAETSGSTSTDPAGQDQAPAGHAAGTSIVEEQDSQMFPDEEETKGLPLSCCEESSGQASVFSPLSFRQELWVLAECEQVKSLWRGHGGNCTVIDEELSVVEVLAKEAPVRAFGCTSMKSFVHQLNYYGFTKVPWDLERSPSLPEFLAEEEATASHRKVSVSMGPHAKQLSRLLSQLSPSAAPTHRVPEGLRPARAATLLLGCPQHSPPAGSAPAVLERAPVRGQQPRAAGLGPGEASLQSLWPTTDGSPSHHGAGDLSRSPSCLSLQPPAPTRTALAPTPPASRDRGRPKAPQDSRAAAPTPPARHRRSRIPLPRCLSCSPGSRGGRGLEAARPSIVGLQTPTASPEDALGAGPGGEGQPRGGAAPGHHVGPGASPAGPADAVGAAVSKLRFLSKVITEL</sequence>
<dbReference type="GeneTree" id="ENSGT00940000157452"/>
<feature type="region of interest" description="Disordered" evidence="5">
    <location>
        <begin position="240"/>
        <end position="397"/>
    </location>
</feature>
<dbReference type="GO" id="GO:0003700">
    <property type="term" value="F:DNA-binding transcription factor activity"/>
    <property type="evidence" value="ECO:0007669"/>
    <property type="project" value="InterPro"/>
</dbReference>
<feature type="region of interest" description="Disordered" evidence="5">
    <location>
        <begin position="1"/>
        <end position="67"/>
    </location>
</feature>
<proteinExistence type="inferred from homology"/>
<dbReference type="InterPro" id="IPR036388">
    <property type="entry name" value="WH-like_DNA-bd_sf"/>
</dbReference>
<name>A0A8C2TX18_COTJA</name>
<dbReference type="Proteomes" id="UP000694412">
    <property type="component" value="Chromosome 1"/>
</dbReference>
<reference evidence="7" key="3">
    <citation type="submission" date="2025-09" db="UniProtKB">
        <authorList>
            <consortium name="Ensembl"/>
        </authorList>
    </citation>
    <scope>IDENTIFICATION</scope>
</reference>
<feature type="compositionally biased region" description="Polar residues" evidence="5">
    <location>
        <begin position="253"/>
        <end position="264"/>
    </location>
</feature>
<dbReference type="AlphaFoldDB" id="A0A8C2TX18"/>
<dbReference type="InterPro" id="IPR000232">
    <property type="entry name" value="HSF_DNA-bd"/>
</dbReference>
<evidence type="ECO:0000256" key="3">
    <source>
        <dbReference type="ARBA" id="ARBA00023125"/>
    </source>
</evidence>
<evidence type="ECO:0000256" key="5">
    <source>
        <dbReference type="SAM" id="MobiDB-lite"/>
    </source>
</evidence>
<feature type="compositionally biased region" description="Acidic residues" evidence="5">
    <location>
        <begin position="46"/>
        <end position="58"/>
    </location>
</feature>
<feature type="compositionally biased region" description="Low complexity" evidence="5">
    <location>
        <begin position="382"/>
        <end position="397"/>
    </location>
</feature>
<dbReference type="Ensembl" id="ENSCJPT00005027616.1">
    <property type="protein sequence ID" value="ENSCJPP00005019988.1"/>
    <property type="gene ID" value="ENSCJPG00005016151.1"/>
</dbReference>
<comment type="similarity">
    <text evidence="2">Belongs to the HSF family.</text>
</comment>
<evidence type="ECO:0000256" key="2">
    <source>
        <dbReference type="ARBA" id="ARBA00006403"/>
    </source>
</evidence>
<feature type="domain" description="HSF-type DNA-binding" evidence="6">
    <location>
        <begin position="82"/>
        <end position="150"/>
    </location>
</feature>
<keyword evidence="4" id="KW-0539">Nucleus</keyword>
<organism evidence="7 8">
    <name type="scientific">Coturnix japonica</name>
    <name type="common">Japanese quail</name>
    <name type="synonym">Coturnix coturnix japonica</name>
    <dbReference type="NCBI Taxonomy" id="93934"/>
    <lineage>
        <taxon>Eukaryota</taxon>
        <taxon>Metazoa</taxon>
        <taxon>Chordata</taxon>
        <taxon>Craniata</taxon>
        <taxon>Vertebrata</taxon>
        <taxon>Euteleostomi</taxon>
        <taxon>Archelosauria</taxon>
        <taxon>Archosauria</taxon>
        <taxon>Dinosauria</taxon>
        <taxon>Saurischia</taxon>
        <taxon>Theropoda</taxon>
        <taxon>Coelurosauria</taxon>
        <taxon>Aves</taxon>
        <taxon>Neognathae</taxon>
        <taxon>Galloanserae</taxon>
        <taxon>Galliformes</taxon>
        <taxon>Phasianidae</taxon>
        <taxon>Perdicinae</taxon>
        <taxon>Coturnix</taxon>
    </lineage>
</organism>
<reference evidence="7" key="2">
    <citation type="submission" date="2025-08" db="UniProtKB">
        <authorList>
            <consortium name="Ensembl"/>
        </authorList>
    </citation>
    <scope>IDENTIFICATION</scope>
</reference>
<evidence type="ECO:0000256" key="1">
    <source>
        <dbReference type="ARBA" id="ARBA00004123"/>
    </source>
</evidence>
<reference evidence="7" key="1">
    <citation type="submission" date="2015-11" db="EMBL/GenBank/DDBJ databases">
        <authorList>
            <consortium name="International Coturnix japonica Genome Analysis Consortium"/>
            <person name="Warren W."/>
            <person name="Burt D.W."/>
            <person name="Antin P.B."/>
            <person name="Lanford R."/>
            <person name="Gros J."/>
            <person name="Wilson R.K."/>
        </authorList>
    </citation>
    <scope>NUCLEOTIDE SEQUENCE [LARGE SCALE GENOMIC DNA]</scope>
</reference>
<feature type="compositionally biased region" description="Basic and acidic residues" evidence="5">
    <location>
        <begin position="299"/>
        <end position="309"/>
    </location>
</feature>
<evidence type="ECO:0000256" key="4">
    <source>
        <dbReference type="ARBA" id="ARBA00023242"/>
    </source>
</evidence>
<comment type="subcellular location">
    <subcellularLocation>
        <location evidence="1">Nucleus</location>
    </subcellularLocation>
</comment>